<dbReference type="AlphaFoldDB" id="A0A3A4R7A6"/>
<gene>
    <name evidence="1" type="ORF">C4541_07645</name>
</gene>
<name>A0A3A4R7A6_9BACT</name>
<evidence type="ECO:0000313" key="2">
    <source>
        <dbReference type="Proteomes" id="UP000266426"/>
    </source>
</evidence>
<reference evidence="1 2" key="1">
    <citation type="journal article" date="2017" name="ISME J.">
        <title>Energy and carbon metabolisms in a deep terrestrial subsurface fluid microbial community.</title>
        <authorList>
            <person name="Momper L."/>
            <person name="Jungbluth S.P."/>
            <person name="Lee M.D."/>
            <person name="Amend J.P."/>
        </authorList>
    </citation>
    <scope>NUCLEOTIDE SEQUENCE [LARGE SCALE GENOMIC DNA]</scope>
    <source>
        <strain evidence="1">SURF_26</strain>
    </source>
</reference>
<accession>A0A3A4R7A6</accession>
<protein>
    <submittedName>
        <fullName evidence="1">Uncharacterized protein</fullName>
    </submittedName>
</protein>
<evidence type="ECO:0000313" key="1">
    <source>
        <dbReference type="EMBL" id="RJP58667.1"/>
    </source>
</evidence>
<dbReference type="Proteomes" id="UP000266426">
    <property type="component" value="Unassembled WGS sequence"/>
</dbReference>
<comment type="caution">
    <text evidence="1">The sequence shown here is derived from an EMBL/GenBank/DDBJ whole genome shotgun (WGS) entry which is preliminary data.</text>
</comment>
<proteinExistence type="predicted"/>
<sequence length="138" mass="15856">MLQTIMQNAINALFIETEEYSRYILSALADLCIVEYHRFFRQALHQICLYNIFITCREGIVKIAGNLLYKFVKYFDKKFQSAVGLCLHVTAGNFTLAQEPNLLMNLISFVPQLDTIRERNNTEKRCIVVNASVLRGTG</sequence>
<dbReference type="EMBL" id="QZJZ01000063">
    <property type="protein sequence ID" value="RJP58667.1"/>
    <property type="molecule type" value="Genomic_DNA"/>
</dbReference>
<organism evidence="1 2">
    <name type="scientific">Candidatus Auribacter fodinae</name>
    <dbReference type="NCBI Taxonomy" id="2093366"/>
    <lineage>
        <taxon>Bacteria</taxon>
        <taxon>Pseudomonadati</taxon>
        <taxon>Candidatus Auribacterota</taxon>
        <taxon>Candidatus Auribacteria</taxon>
        <taxon>Candidatus Auribacterales</taxon>
        <taxon>Candidatus Auribacteraceae</taxon>
        <taxon>Candidatus Auribacter</taxon>
    </lineage>
</organism>